<evidence type="ECO:0000313" key="3">
    <source>
        <dbReference type="Proteomes" id="UP000682733"/>
    </source>
</evidence>
<dbReference type="EMBL" id="CAJNOK010017267">
    <property type="protein sequence ID" value="CAF1260862.1"/>
    <property type="molecule type" value="Genomic_DNA"/>
</dbReference>
<dbReference type="Proteomes" id="UP000677228">
    <property type="component" value="Unassembled WGS sequence"/>
</dbReference>
<organism evidence="2 3">
    <name type="scientific">Didymodactylos carnosus</name>
    <dbReference type="NCBI Taxonomy" id="1234261"/>
    <lineage>
        <taxon>Eukaryota</taxon>
        <taxon>Metazoa</taxon>
        <taxon>Spiralia</taxon>
        <taxon>Gnathifera</taxon>
        <taxon>Rotifera</taxon>
        <taxon>Eurotatoria</taxon>
        <taxon>Bdelloidea</taxon>
        <taxon>Philodinida</taxon>
        <taxon>Philodinidae</taxon>
        <taxon>Didymodactylos</taxon>
    </lineage>
</organism>
<accession>A0A8S2PRI7</accession>
<evidence type="ECO:0000313" key="1">
    <source>
        <dbReference type="EMBL" id="CAF1260862.1"/>
    </source>
</evidence>
<protein>
    <submittedName>
        <fullName evidence="2">Uncharacterized protein</fullName>
    </submittedName>
</protein>
<dbReference type="EMBL" id="CAJOBA010038820">
    <property type="protein sequence ID" value="CAF4067383.1"/>
    <property type="molecule type" value="Genomic_DNA"/>
</dbReference>
<sequence length="355" mass="38973">MLLNCAGSNLITFEDVYVGDVGEIPNGYSGLNWNNIYASSEHPKNYDTSGYPTALTSGEFLTLNGNGQPITITINPPNVFDIHSFVASAAWNDNLTLTIIGQRLPSTIYRKMITLRMYTSTLVVLNWLNIEKLILSTSGGTPVFERNATHFAMDNLCVNIVAPTMTSTTTTITTPISSVTTTLTTPIMTTVFPSEDCSNSNLITFEDVPTTDAIPNGYFDLLWNNAYIIDTTIYSQWSGSGFHTALTSGKIVAYNMNGDRMSISSRANSSNGVFTINSFVAAAAWNDNLYFTVIGQRLSTILYTKTIILQKTLSKLIVLNWTNIDQIIFYGSGRPPNGDVFNSGEIFVIDNLCLR</sequence>
<gene>
    <name evidence="1" type="ORF">OVA965_LOCUS26722</name>
    <name evidence="2" type="ORF">TMI583_LOCUS27461</name>
</gene>
<name>A0A8S2PRI7_9BILA</name>
<reference evidence="2" key="1">
    <citation type="submission" date="2021-02" db="EMBL/GenBank/DDBJ databases">
        <authorList>
            <person name="Nowell W R."/>
        </authorList>
    </citation>
    <scope>NUCLEOTIDE SEQUENCE</scope>
</reference>
<dbReference type="Proteomes" id="UP000682733">
    <property type="component" value="Unassembled WGS sequence"/>
</dbReference>
<comment type="caution">
    <text evidence="2">The sequence shown here is derived from an EMBL/GenBank/DDBJ whole genome shotgun (WGS) entry which is preliminary data.</text>
</comment>
<evidence type="ECO:0000313" key="2">
    <source>
        <dbReference type="EMBL" id="CAF4067383.1"/>
    </source>
</evidence>
<proteinExistence type="predicted"/>
<dbReference type="AlphaFoldDB" id="A0A8S2PRI7"/>